<evidence type="ECO:0000259" key="4">
    <source>
        <dbReference type="PROSITE" id="PS50110"/>
    </source>
</evidence>
<keyword evidence="3" id="KW-0597">Phosphoprotein</keyword>
<comment type="caution">
    <text evidence="6">The sequence shown here is derived from an EMBL/GenBank/DDBJ whole genome shotgun (WGS) entry which is preliminary data.</text>
</comment>
<organism evidence="6 7">
    <name type="scientific">Diplocloster agilis</name>
    <dbReference type="NCBI Taxonomy" id="2850323"/>
    <lineage>
        <taxon>Bacteria</taxon>
        <taxon>Bacillati</taxon>
        <taxon>Bacillota</taxon>
        <taxon>Clostridia</taxon>
        <taxon>Lachnospirales</taxon>
        <taxon>Lachnospiraceae</taxon>
        <taxon>Diplocloster</taxon>
    </lineage>
</organism>
<dbReference type="SUPFAM" id="SSF52172">
    <property type="entry name" value="CheY-like"/>
    <property type="match status" value="1"/>
</dbReference>
<dbReference type="Gene3D" id="2.40.50.40">
    <property type="match status" value="1"/>
</dbReference>
<feature type="domain" description="HTH LytTR-type" evidence="5">
    <location>
        <begin position="136"/>
        <end position="241"/>
    </location>
</feature>
<dbReference type="RefSeq" id="WP_238721240.1">
    <property type="nucleotide sequence ID" value="NZ_JAHQCW010000009.1"/>
</dbReference>
<dbReference type="GO" id="GO:0000156">
    <property type="term" value="F:phosphorelay response regulator activity"/>
    <property type="evidence" value="ECO:0007669"/>
    <property type="project" value="InterPro"/>
</dbReference>
<feature type="modified residue" description="4-aspartylphosphate" evidence="3">
    <location>
        <position position="54"/>
    </location>
</feature>
<evidence type="ECO:0000313" key="7">
    <source>
        <dbReference type="Proteomes" id="UP000712157"/>
    </source>
</evidence>
<dbReference type="SMART" id="SM00448">
    <property type="entry name" value="REC"/>
    <property type="match status" value="1"/>
</dbReference>
<name>A0A949K439_9FIRM</name>
<comment type="function">
    <text evidence="2">May play the central regulatory role in sporulation. It may be an element of the effector pathway responsible for the activation of sporulation genes in response to nutritional stress. Spo0A may act in concert with spo0H (a sigma factor) to control the expression of some genes that are critical to the sporulation process.</text>
</comment>
<dbReference type="Pfam" id="PF04397">
    <property type="entry name" value="LytTR"/>
    <property type="match status" value="1"/>
</dbReference>
<dbReference type="InterPro" id="IPR007492">
    <property type="entry name" value="LytTR_DNA-bd_dom"/>
</dbReference>
<dbReference type="InterPro" id="IPR001789">
    <property type="entry name" value="Sig_transdc_resp-reg_receiver"/>
</dbReference>
<dbReference type="PANTHER" id="PTHR37299">
    <property type="entry name" value="TRANSCRIPTIONAL REGULATOR-RELATED"/>
    <property type="match status" value="1"/>
</dbReference>
<dbReference type="Gene3D" id="3.40.50.2300">
    <property type="match status" value="1"/>
</dbReference>
<gene>
    <name evidence="6" type="ORF">KTH89_07475</name>
</gene>
<dbReference type="Gene3D" id="2.20.25.10">
    <property type="match status" value="1"/>
</dbReference>
<protein>
    <recommendedName>
        <fullName evidence="1">Stage 0 sporulation protein A homolog</fullName>
    </recommendedName>
</protein>
<evidence type="ECO:0000256" key="2">
    <source>
        <dbReference type="ARBA" id="ARBA00024867"/>
    </source>
</evidence>
<keyword evidence="7" id="KW-1185">Reference proteome</keyword>
<evidence type="ECO:0000313" key="6">
    <source>
        <dbReference type="EMBL" id="MBU9736371.1"/>
    </source>
</evidence>
<dbReference type="PROSITE" id="PS50930">
    <property type="entry name" value="HTH_LYTTR"/>
    <property type="match status" value="1"/>
</dbReference>
<dbReference type="GO" id="GO:0003677">
    <property type="term" value="F:DNA binding"/>
    <property type="evidence" value="ECO:0007669"/>
    <property type="project" value="UniProtKB-KW"/>
</dbReference>
<dbReference type="AlphaFoldDB" id="A0A949K439"/>
<dbReference type="Proteomes" id="UP000712157">
    <property type="component" value="Unassembled WGS sequence"/>
</dbReference>
<feature type="domain" description="Response regulatory" evidence="4">
    <location>
        <begin position="3"/>
        <end position="117"/>
    </location>
</feature>
<dbReference type="Pfam" id="PF00072">
    <property type="entry name" value="Response_reg"/>
    <property type="match status" value="1"/>
</dbReference>
<dbReference type="PROSITE" id="PS50110">
    <property type="entry name" value="RESPONSE_REGULATORY"/>
    <property type="match status" value="1"/>
</dbReference>
<evidence type="ECO:0000259" key="5">
    <source>
        <dbReference type="PROSITE" id="PS50930"/>
    </source>
</evidence>
<proteinExistence type="predicted"/>
<dbReference type="PANTHER" id="PTHR37299:SF1">
    <property type="entry name" value="STAGE 0 SPORULATION PROTEIN A HOMOLOG"/>
    <property type="match status" value="1"/>
</dbReference>
<accession>A0A949K439</accession>
<reference evidence="6" key="1">
    <citation type="submission" date="2021-06" db="EMBL/GenBank/DDBJ databases">
        <title>Description of novel taxa of the family Lachnospiraceae.</title>
        <authorList>
            <person name="Chaplin A.V."/>
            <person name="Sokolova S.R."/>
            <person name="Pikina A.P."/>
            <person name="Korzhanova M."/>
            <person name="Belova V."/>
            <person name="Korostin D."/>
            <person name="Efimov B.A."/>
        </authorList>
    </citation>
    <scope>NUCLEOTIDE SEQUENCE</scope>
    <source>
        <strain evidence="6">ASD5720</strain>
    </source>
</reference>
<dbReference type="EMBL" id="JAHQCW010000009">
    <property type="protein sequence ID" value="MBU9736371.1"/>
    <property type="molecule type" value="Genomic_DNA"/>
</dbReference>
<keyword evidence="6" id="KW-0238">DNA-binding</keyword>
<evidence type="ECO:0000256" key="3">
    <source>
        <dbReference type="PROSITE-ProRule" id="PRU00169"/>
    </source>
</evidence>
<dbReference type="SMART" id="SM00850">
    <property type="entry name" value="LytTR"/>
    <property type="match status" value="1"/>
</dbReference>
<dbReference type="InterPro" id="IPR011006">
    <property type="entry name" value="CheY-like_superfamily"/>
</dbReference>
<sequence>MIRVITLDDEQLALDNLNFILKKFPELDIILSTTDANTALDSLQTMKPDLIFADISMPEINGMEIAEKILELKLATKVIFITAYEQYALDAFRVNAVDYILKPVTTSKVRHSLDKITSLSQGRPDPSLKAHGEFRIIGTQNNRFYIIRPEDGQFIKMELRDLILVTQSGEYVLRHSISYWEENLVPYGWFRCHKGYLVNMNQIEAIYPMFNSTYNVKIKNQKEAIPVSRTYIKEFRALLNI</sequence>
<evidence type="ECO:0000256" key="1">
    <source>
        <dbReference type="ARBA" id="ARBA00018672"/>
    </source>
</evidence>
<dbReference type="InterPro" id="IPR046947">
    <property type="entry name" value="LytR-like"/>
</dbReference>